<reference evidence="1" key="1">
    <citation type="submission" date="2020-09" db="EMBL/GenBank/DDBJ databases">
        <title>Genome-Enabled Discovery of Anthraquinone Biosynthesis in Senna tora.</title>
        <authorList>
            <person name="Kang S.-H."/>
            <person name="Pandey R.P."/>
            <person name="Lee C.-M."/>
            <person name="Sim J.-S."/>
            <person name="Jeong J.-T."/>
            <person name="Choi B.-S."/>
            <person name="Jung M."/>
            <person name="Ginzburg D."/>
            <person name="Zhao K."/>
            <person name="Won S.Y."/>
            <person name="Oh T.-J."/>
            <person name="Yu Y."/>
            <person name="Kim N.-H."/>
            <person name="Lee O.R."/>
            <person name="Lee T.-H."/>
            <person name="Bashyal P."/>
            <person name="Kim T.-S."/>
            <person name="Lee W.-H."/>
            <person name="Kawkins C."/>
            <person name="Kim C.-K."/>
            <person name="Kim J.S."/>
            <person name="Ahn B.O."/>
            <person name="Rhee S.Y."/>
            <person name="Sohng J.K."/>
        </authorList>
    </citation>
    <scope>NUCLEOTIDE SEQUENCE</scope>
    <source>
        <tissue evidence="1">Leaf</tissue>
    </source>
</reference>
<dbReference type="AlphaFoldDB" id="A0A834XDM6"/>
<protein>
    <submittedName>
        <fullName evidence="1">Uncharacterized protein</fullName>
    </submittedName>
</protein>
<accession>A0A834XDM6</accession>
<gene>
    <name evidence="1" type="ORF">G2W53_004926</name>
</gene>
<proteinExistence type="predicted"/>
<name>A0A834XDM6_9FABA</name>
<dbReference type="EMBL" id="JAAIUW010000002">
    <property type="protein sequence ID" value="KAF7842628.1"/>
    <property type="molecule type" value="Genomic_DNA"/>
</dbReference>
<sequence length="36" mass="4340">MPTKRFTFHSLPVRYVQILRVSTPYWRIVHGRINGI</sequence>
<organism evidence="1 2">
    <name type="scientific">Senna tora</name>
    <dbReference type="NCBI Taxonomy" id="362788"/>
    <lineage>
        <taxon>Eukaryota</taxon>
        <taxon>Viridiplantae</taxon>
        <taxon>Streptophyta</taxon>
        <taxon>Embryophyta</taxon>
        <taxon>Tracheophyta</taxon>
        <taxon>Spermatophyta</taxon>
        <taxon>Magnoliopsida</taxon>
        <taxon>eudicotyledons</taxon>
        <taxon>Gunneridae</taxon>
        <taxon>Pentapetalae</taxon>
        <taxon>rosids</taxon>
        <taxon>fabids</taxon>
        <taxon>Fabales</taxon>
        <taxon>Fabaceae</taxon>
        <taxon>Caesalpinioideae</taxon>
        <taxon>Cassia clade</taxon>
        <taxon>Senna</taxon>
    </lineage>
</organism>
<keyword evidence="2" id="KW-1185">Reference proteome</keyword>
<evidence type="ECO:0000313" key="1">
    <source>
        <dbReference type="EMBL" id="KAF7842628.1"/>
    </source>
</evidence>
<dbReference type="Proteomes" id="UP000634136">
    <property type="component" value="Unassembled WGS sequence"/>
</dbReference>
<evidence type="ECO:0000313" key="2">
    <source>
        <dbReference type="Proteomes" id="UP000634136"/>
    </source>
</evidence>
<comment type="caution">
    <text evidence="1">The sequence shown here is derived from an EMBL/GenBank/DDBJ whole genome shotgun (WGS) entry which is preliminary data.</text>
</comment>